<organism evidence="1 2">
    <name type="scientific">Euplotes crassus</name>
    <dbReference type="NCBI Taxonomy" id="5936"/>
    <lineage>
        <taxon>Eukaryota</taxon>
        <taxon>Sar</taxon>
        <taxon>Alveolata</taxon>
        <taxon>Ciliophora</taxon>
        <taxon>Intramacronucleata</taxon>
        <taxon>Spirotrichea</taxon>
        <taxon>Hypotrichia</taxon>
        <taxon>Euplotida</taxon>
        <taxon>Euplotidae</taxon>
        <taxon>Moneuplotes</taxon>
    </lineage>
</organism>
<keyword evidence="2" id="KW-1185">Reference proteome</keyword>
<accession>A0AAD1XVB4</accession>
<sequence>MPLKTRNQSDFLSFLQLMSPYPSSGSIVEYVNEYSTLPQCSSNIHNCQVTMKNFQDDKFQPRTEIAIKYYPKTLIRKKEVLKKINARPCNIFKLKNSEKIPQPQQFLLRSGYKDEFAYLKTSSEFYFDGFGIGDSDDLVTLCIFRLKRQEDNTKNLIEFPTEGTFSGPSKIFKDTEEEVKEEENPETDPNIKIYILELKGYCHLTDLEEYSEKFCEFAEKFTPYVQFKPSTL</sequence>
<dbReference type="Proteomes" id="UP001295684">
    <property type="component" value="Unassembled WGS sequence"/>
</dbReference>
<gene>
    <name evidence="1" type="ORF">ECRASSUSDP1_LOCUS20979</name>
</gene>
<dbReference type="EMBL" id="CAMPGE010021421">
    <property type="protein sequence ID" value="CAI2379569.1"/>
    <property type="molecule type" value="Genomic_DNA"/>
</dbReference>
<evidence type="ECO:0000313" key="2">
    <source>
        <dbReference type="Proteomes" id="UP001295684"/>
    </source>
</evidence>
<name>A0AAD1XVB4_EUPCR</name>
<comment type="caution">
    <text evidence="1">The sequence shown here is derived from an EMBL/GenBank/DDBJ whole genome shotgun (WGS) entry which is preliminary data.</text>
</comment>
<protein>
    <submittedName>
        <fullName evidence="1">Uncharacterized protein</fullName>
    </submittedName>
</protein>
<proteinExistence type="predicted"/>
<reference evidence="1" key="1">
    <citation type="submission" date="2023-07" db="EMBL/GenBank/DDBJ databases">
        <authorList>
            <consortium name="AG Swart"/>
            <person name="Singh M."/>
            <person name="Singh A."/>
            <person name="Seah K."/>
            <person name="Emmerich C."/>
        </authorList>
    </citation>
    <scope>NUCLEOTIDE SEQUENCE</scope>
    <source>
        <strain evidence="1">DP1</strain>
    </source>
</reference>
<dbReference type="AlphaFoldDB" id="A0AAD1XVB4"/>
<evidence type="ECO:0000313" key="1">
    <source>
        <dbReference type="EMBL" id="CAI2379569.1"/>
    </source>
</evidence>